<dbReference type="Proteomes" id="UP000186601">
    <property type="component" value="Unassembled WGS sequence"/>
</dbReference>
<evidence type="ECO:0000313" key="2">
    <source>
        <dbReference type="Proteomes" id="UP000186601"/>
    </source>
</evidence>
<proteinExistence type="predicted"/>
<protein>
    <submittedName>
        <fullName evidence="1">Uncharacterized protein</fullName>
    </submittedName>
</protein>
<keyword evidence="2" id="KW-1185">Reference proteome</keyword>
<comment type="caution">
    <text evidence="1">The sequence shown here is derived from an EMBL/GenBank/DDBJ whole genome shotgun (WGS) entry which is preliminary data.</text>
</comment>
<gene>
    <name evidence="1" type="ORF">PHLCEN_2v3499</name>
</gene>
<sequence length="80" mass="8828">MGTDADAGWDISARREEGEQTSGRTVIWAIGKYRRSGKPLPRSITNWRSPISAVTAGILKVLLNPGVNHWGDCWEVSHPN</sequence>
<name>A0A2R6QF01_9APHY</name>
<evidence type="ECO:0000313" key="1">
    <source>
        <dbReference type="EMBL" id="PSS06897.1"/>
    </source>
</evidence>
<dbReference type="EMBL" id="MLYV02000344">
    <property type="protein sequence ID" value="PSS06897.1"/>
    <property type="molecule type" value="Genomic_DNA"/>
</dbReference>
<accession>A0A2R6QF01</accession>
<reference evidence="1 2" key="1">
    <citation type="submission" date="2018-02" db="EMBL/GenBank/DDBJ databases">
        <title>Genome sequence of the basidiomycete white-rot fungus Phlebia centrifuga.</title>
        <authorList>
            <person name="Granchi Z."/>
            <person name="Peng M."/>
            <person name="de Vries R.P."/>
            <person name="Hilden K."/>
            <person name="Makela M.R."/>
            <person name="Grigoriev I."/>
            <person name="Riley R."/>
        </authorList>
    </citation>
    <scope>NUCLEOTIDE SEQUENCE [LARGE SCALE GENOMIC DNA]</scope>
    <source>
        <strain evidence="1 2">FBCC195</strain>
    </source>
</reference>
<organism evidence="1 2">
    <name type="scientific">Hermanssonia centrifuga</name>
    <dbReference type="NCBI Taxonomy" id="98765"/>
    <lineage>
        <taxon>Eukaryota</taxon>
        <taxon>Fungi</taxon>
        <taxon>Dikarya</taxon>
        <taxon>Basidiomycota</taxon>
        <taxon>Agaricomycotina</taxon>
        <taxon>Agaricomycetes</taxon>
        <taxon>Polyporales</taxon>
        <taxon>Meruliaceae</taxon>
        <taxon>Hermanssonia</taxon>
    </lineage>
</organism>
<dbReference type="AlphaFoldDB" id="A0A2R6QF01"/>